<dbReference type="STRING" id="45607.A0A2T0FM82"/>
<evidence type="ECO:0000313" key="4">
    <source>
        <dbReference type="EMBL" id="PRT56090.1"/>
    </source>
</evidence>
<dbReference type="GeneID" id="36517458"/>
<accession>A0A2T0FM82</accession>
<dbReference type="EMBL" id="NDIQ01000022">
    <property type="protein sequence ID" value="PRT56090.1"/>
    <property type="molecule type" value="Genomic_DNA"/>
</dbReference>
<evidence type="ECO:0000259" key="3">
    <source>
        <dbReference type="Pfam" id="PF12955"/>
    </source>
</evidence>
<gene>
    <name evidence="4" type="ORF">B9G98_03710</name>
</gene>
<dbReference type="PANTHER" id="PTHR36853:SF1">
    <property type="entry name" value="DUF3844 DOMAIN-CONTAINING PROTEIN"/>
    <property type="match status" value="1"/>
</dbReference>
<dbReference type="Pfam" id="PF12955">
    <property type="entry name" value="Vps3844_C"/>
    <property type="match status" value="1"/>
</dbReference>
<keyword evidence="1" id="KW-0472">Membrane</keyword>
<organism evidence="4 5">
    <name type="scientific">Wickerhamiella sorbophila</name>
    <dbReference type="NCBI Taxonomy" id="45607"/>
    <lineage>
        <taxon>Eukaryota</taxon>
        <taxon>Fungi</taxon>
        <taxon>Dikarya</taxon>
        <taxon>Ascomycota</taxon>
        <taxon>Saccharomycotina</taxon>
        <taxon>Dipodascomycetes</taxon>
        <taxon>Dipodascales</taxon>
        <taxon>Trichomonascaceae</taxon>
        <taxon>Wickerhamiella</taxon>
    </lineage>
</organism>
<dbReference type="RefSeq" id="XP_024666035.1">
    <property type="nucleotide sequence ID" value="XM_024810267.1"/>
</dbReference>
<dbReference type="Proteomes" id="UP000238350">
    <property type="component" value="Unassembled WGS sequence"/>
</dbReference>
<feature type="domain" description="Vacuolar sorting protein Vps3844 C-terminal" evidence="3">
    <location>
        <begin position="184"/>
        <end position="275"/>
    </location>
</feature>
<keyword evidence="1" id="KW-0812">Transmembrane</keyword>
<keyword evidence="2" id="KW-0732">Signal</keyword>
<feature type="chain" id="PRO_5015646833" description="Vacuolar sorting protein Vps3844 C-terminal domain-containing protein" evidence="2">
    <location>
        <begin position="23"/>
        <end position="276"/>
    </location>
</feature>
<dbReference type="GO" id="GO:0005783">
    <property type="term" value="C:endoplasmic reticulum"/>
    <property type="evidence" value="ECO:0007669"/>
    <property type="project" value="TreeGrafter"/>
</dbReference>
<dbReference type="CDD" id="cd00054">
    <property type="entry name" value="EGF_CA"/>
    <property type="match status" value="1"/>
</dbReference>
<dbReference type="InterPro" id="IPR053065">
    <property type="entry name" value="Archenteron_Induction-Rel"/>
</dbReference>
<keyword evidence="1" id="KW-1133">Transmembrane helix</keyword>
<dbReference type="AlphaFoldDB" id="A0A2T0FM82"/>
<evidence type="ECO:0000256" key="1">
    <source>
        <dbReference type="SAM" id="Phobius"/>
    </source>
</evidence>
<feature type="signal peptide" evidence="2">
    <location>
        <begin position="1"/>
        <end position="22"/>
    </location>
</feature>
<feature type="transmembrane region" description="Helical" evidence="1">
    <location>
        <begin position="242"/>
        <end position="264"/>
    </location>
</feature>
<protein>
    <recommendedName>
        <fullName evidence="3">Vacuolar sorting protein Vps3844 C-terminal domain-containing protein</fullName>
    </recommendedName>
</protein>
<dbReference type="OrthoDB" id="5583277at2759"/>
<proteinExistence type="predicted"/>
<evidence type="ECO:0000256" key="2">
    <source>
        <dbReference type="SAM" id="SignalP"/>
    </source>
</evidence>
<keyword evidence="5" id="KW-1185">Reference proteome</keyword>
<dbReference type="PANTHER" id="PTHR36853">
    <property type="entry name" value="EXPRESSED PROTEIN"/>
    <property type="match status" value="1"/>
</dbReference>
<dbReference type="InterPro" id="IPR024382">
    <property type="entry name" value="Vps3844_C"/>
</dbReference>
<sequence length="276" mass="29224">MLRYLALVGVALAGLPVYVLNAESVAPANLVLESSNAPQILASHFIGAGVEEASLEALAMAQFIPSVLLDDRNAAVVVVTDFKADVAEKVFGSPLLSIESSGPELSSVPRQLAASEISAIDNDEWPVVVCNGASDTLRAIADLKSKVLVIGVPAGEPLPDLHYTRISRRKAARSASPSIIPTFFGSQEQCEELTNSCSGRGECVKTPNGFKCACKATKKDDYTYYWGGNDCSKRDVSWQFNLLVWTTLGIVFAAVFGVSAMVSVGNSPLPGILNAM</sequence>
<evidence type="ECO:0000313" key="5">
    <source>
        <dbReference type="Proteomes" id="UP000238350"/>
    </source>
</evidence>
<comment type="caution">
    <text evidence="4">The sequence shown here is derived from an EMBL/GenBank/DDBJ whole genome shotgun (WGS) entry which is preliminary data.</text>
</comment>
<name>A0A2T0FM82_9ASCO</name>
<reference evidence="4 5" key="1">
    <citation type="submission" date="2017-04" db="EMBL/GenBank/DDBJ databases">
        <title>Genome sequencing of [Candida] sorbophila.</title>
        <authorList>
            <person name="Ahn J.O."/>
        </authorList>
    </citation>
    <scope>NUCLEOTIDE SEQUENCE [LARGE SCALE GENOMIC DNA]</scope>
    <source>
        <strain evidence="4 5">DS02</strain>
    </source>
</reference>